<proteinExistence type="predicted"/>
<keyword evidence="7" id="KW-1185">Reference proteome</keyword>
<feature type="transmembrane region" description="Helical" evidence="5">
    <location>
        <begin position="37"/>
        <end position="60"/>
    </location>
</feature>
<evidence type="ECO:0000256" key="3">
    <source>
        <dbReference type="ARBA" id="ARBA00022989"/>
    </source>
</evidence>
<keyword evidence="2 5" id="KW-0812">Transmembrane</keyword>
<evidence type="ECO:0000256" key="2">
    <source>
        <dbReference type="ARBA" id="ARBA00022692"/>
    </source>
</evidence>
<evidence type="ECO:0000313" key="6">
    <source>
        <dbReference type="EMBL" id="PSJ40238.1"/>
    </source>
</evidence>
<dbReference type="RefSeq" id="WP_106453844.1">
    <property type="nucleotide sequence ID" value="NZ_PXYH01000015.1"/>
</dbReference>
<gene>
    <name evidence="6" type="ORF">C7I36_11455</name>
</gene>
<organism evidence="6 7">
    <name type="scientific">Zobellella taiwanensis</name>
    <dbReference type="NCBI Taxonomy" id="347535"/>
    <lineage>
        <taxon>Bacteria</taxon>
        <taxon>Pseudomonadati</taxon>
        <taxon>Pseudomonadota</taxon>
        <taxon>Gammaproteobacteria</taxon>
        <taxon>Aeromonadales</taxon>
        <taxon>Aeromonadaceae</taxon>
        <taxon>Zobellella</taxon>
    </lineage>
</organism>
<dbReference type="AlphaFoldDB" id="A0A2P7QQJ5"/>
<evidence type="ECO:0000256" key="5">
    <source>
        <dbReference type="SAM" id="Phobius"/>
    </source>
</evidence>
<evidence type="ECO:0000313" key="7">
    <source>
        <dbReference type="Proteomes" id="UP000242181"/>
    </source>
</evidence>
<evidence type="ECO:0000256" key="1">
    <source>
        <dbReference type="ARBA" id="ARBA00004127"/>
    </source>
</evidence>
<name>A0A2P7QQJ5_9GAMM</name>
<protein>
    <submittedName>
        <fullName evidence="6">Isoprenylcysteine carboxylmethyltransferase family protein</fullName>
    </submittedName>
</protein>
<accession>A0A2P7QQJ5</accession>
<evidence type="ECO:0000256" key="4">
    <source>
        <dbReference type="ARBA" id="ARBA00023136"/>
    </source>
</evidence>
<dbReference type="PANTHER" id="PTHR12714:SF24">
    <property type="entry name" value="SLR1182 PROTEIN"/>
    <property type="match status" value="1"/>
</dbReference>
<sequence length="153" mass="16899">MLPGLRLLWLPPPAVMALTGGLMWLTRWLAEPSSSPWTPWLALPPLAAGLLLMGLAVHALRRAGTTVLPFDPQQASRLVTEGVFGCSRNPIYLGDLLLLLAWGAWLGYWPAFAWLAGFVVYMNRVQIAAEEAALAGRFGAAYQAYRARVRRWL</sequence>
<dbReference type="GO" id="GO:0008168">
    <property type="term" value="F:methyltransferase activity"/>
    <property type="evidence" value="ECO:0007669"/>
    <property type="project" value="UniProtKB-KW"/>
</dbReference>
<keyword evidence="4 5" id="KW-0472">Membrane</keyword>
<dbReference type="GO" id="GO:0032259">
    <property type="term" value="P:methylation"/>
    <property type="evidence" value="ECO:0007669"/>
    <property type="project" value="UniProtKB-KW"/>
</dbReference>
<dbReference type="Pfam" id="PF04191">
    <property type="entry name" value="PEMT"/>
    <property type="match status" value="1"/>
</dbReference>
<dbReference type="EMBL" id="PXYH01000015">
    <property type="protein sequence ID" value="PSJ40238.1"/>
    <property type="molecule type" value="Genomic_DNA"/>
</dbReference>
<comment type="caution">
    <text evidence="6">The sequence shown here is derived from an EMBL/GenBank/DDBJ whole genome shotgun (WGS) entry which is preliminary data.</text>
</comment>
<dbReference type="PANTHER" id="PTHR12714">
    <property type="entry name" value="PROTEIN-S ISOPRENYLCYSTEINE O-METHYLTRANSFERASE"/>
    <property type="match status" value="1"/>
</dbReference>
<dbReference type="GO" id="GO:0012505">
    <property type="term" value="C:endomembrane system"/>
    <property type="evidence" value="ECO:0007669"/>
    <property type="project" value="UniProtKB-SubCell"/>
</dbReference>
<feature type="transmembrane region" description="Helical" evidence="5">
    <location>
        <begin position="7"/>
        <end position="25"/>
    </location>
</feature>
<feature type="transmembrane region" description="Helical" evidence="5">
    <location>
        <begin position="96"/>
        <end position="122"/>
    </location>
</feature>
<dbReference type="InterPro" id="IPR007318">
    <property type="entry name" value="Phopholipid_MeTrfase"/>
</dbReference>
<keyword evidence="3 5" id="KW-1133">Transmembrane helix</keyword>
<dbReference type="Gene3D" id="1.20.120.1630">
    <property type="match status" value="1"/>
</dbReference>
<dbReference type="OrthoDB" id="9811969at2"/>
<reference evidence="6 7" key="1">
    <citation type="submission" date="2018-03" db="EMBL/GenBank/DDBJ databases">
        <title>The draft genome of Zobellella taiwanensis JCM 13381.</title>
        <authorList>
            <person name="Liu L."/>
            <person name="Li L."/>
            <person name="Wang T."/>
            <person name="Zhang X."/>
            <person name="Liang L."/>
        </authorList>
    </citation>
    <scope>NUCLEOTIDE SEQUENCE [LARGE SCALE GENOMIC DNA]</scope>
    <source>
        <strain evidence="6 7">JCM 13381</strain>
    </source>
</reference>
<keyword evidence="6" id="KW-0489">Methyltransferase</keyword>
<keyword evidence="6" id="KW-0808">Transferase</keyword>
<comment type="subcellular location">
    <subcellularLocation>
        <location evidence="1">Endomembrane system</location>
        <topology evidence="1">Multi-pass membrane protein</topology>
    </subcellularLocation>
</comment>
<dbReference type="Proteomes" id="UP000242181">
    <property type="component" value="Unassembled WGS sequence"/>
</dbReference>